<protein>
    <submittedName>
        <fullName evidence="10">4-amino-4-deoxy-L-arabinose transferase-like glycosyltransferase</fullName>
    </submittedName>
</protein>
<evidence type="ECO:0000256" key="3">
    <source>
        <dbReference type="ARBA" id="ARBA00022676"/>
    </source>
</evidence>
<feature type="transmembrane region" description="Helical" evidence="8">
    <location>
        <begin position="347"/>
        <end position="371"/>
    </location>
</feature>
<keyword evidence="6 8" id="KW-1133">Transmembrane helix</keyword>
<evidence type="ECO:0000256" key="8">
    <source>
        <dbReference type="SAM" id="Phobius"/>
    </source>
</evidence>
<dbReference type="GO" id="GO:0009103">
    <property type="term" value="P:lipopolysaccharide biosynthetic process"/>
    <property type="evidence" value="ECO:0007669"/>
    <property type="project" value="UniProtKB-ARBA"/>
</dbReference>
<feature type="transmembrane region" description="Helical" evidence="8">
    <location>
        <begin position="253"/>
        <end position="275"/>
    </location>
</feature>
<feature type="transmembrane region" description="Helical" evidence="8">
    <location>
        <begin position="18"/>
        <end position="40"/>
    </location>
</feature>
<evidence type="ECO:0000313" key="10">
    <source>
        <dbReference type="EMBL" id="TWI05596.1"/>
    </source>
</evidence>
<keyword evidence="4 10" id="KW-0808">Transferase</keyword>
<evidence type="ECO:0000256" key="2">
    <source>
        <dbReference type="ARBA" id="ARBA00022475"/>
    </source>
</evidence>
<feature type="transmembrane region" description="Helical" evidence="8">
    <location>
        <begin position="162"/>
        <end position="193"/>
    </location>
</feature>
<reference evidence="10 11" key="1">
    <citation type="journal article" date="2015" name="Stand. Genomic Sci.">
        <title>Genomic Encyclopedia of Bacterial and Archaeal Type Strains, Phase III: the genomes of soil and plant-associated and newly described type strains.</title>
        <authorList>
            <person name="Whitman W.B."/>
            <person name="Woyke T."/>
            <person name="Klenk H.P."/>
            <person name="Zhou Y."/>
            <person name="Lilburn T.G."/>
            <person name="Beck B.J."/>
            <person name="De Vos P."/>
            <person name="Vandamme P."/>
            <person name="Eisen J.A."/>
            <person name="Garrity G."/>
            <person name="Hugenholtz P."/>
            <person name="Kyrpides N.C."/>
        </authorList>
    </citation>
    <scope>NUCLEOTIDE SEQUENCE [LARGE SCALE GENOMIC DNA]</scope>
    <source>
        <strain evidence="10 11">CGMCC 1.10947</strain>
    </source>
</reference>
<dbReference type="EMBL" id="VLKL01000007">
    <property type="protein sequence ID" value="TWI05596.1"/>
    <property type="molecule type" value="Genomic_DNA"/>
</dbReference>
<dbReference type="Proteomes" id="UP000317176">
    <property type="component" value="Unassembled WGS sequence"/>
</dbReference>
<dbReference type="GO" id="GO:0016763">
    <property type="term" value="F:pentosyltransferase activity"/>
    <property type="evidence" value="ECO:0007669"/>
    <property type="project" value="TreeGrafter"/>
</dbReference>
<feature type="domain" description="Glycosyltransferase RgtA/B/C/D-like" evidence="9">
    <location>
        <begin position="62"/>
        <end position="223"/>
    </location>
</feature>
<keyword evidence="3" id="KW-0328">Glycosyltransferase</keyword>
<feature type="transmembrane region" description="Helical" evidence="8">
    <location>
        <begin position="83"/>
        <end position="104"/>
    </location>
</feature>
<feature type="transmembrane region" description="Helical" evidence="8">
    <location>
        <begin position="287"/>
        <end position="304"/>
    </location>
</feature>
<feature type="transmembrane region" description="Helical" evidence="8">
    <location>
        <begin position="205"/>
        <end position="225"/>
    </location>
</feature>
<dbReference type="PANTHER" id="PTHR33908:SF11">
    <property type="entry name" value="MEMBRANE PROTEIN"/>
    <property type="match status" value="1"/>
</dbReference>
<keyword evidence="2" id="KW-1003">Cell membrane</keyword>
<dbReference type="InterPro" id="IPR038731">
    <property type="entry name" value="RgtA/B/C-like"/>
</dbReference>
<comment type="subcellular location">
    <subcellularLocation>
        <location evidence="1">Cell membrane</location>
        <topology evidence="1">Multi-pass membrane protein</topology>
    </subcellularLocation>
</comment>
<evidence type="ECO:0000256" key="4">
    <source>
        <dbReference type="ARBA" id="ARBA00022679"/>
    </source>
</evidence>
<feature type="transmembrane region" description="Helical" evidence="8">
    <location>
        <begin position="316"/>
        <end position="335"/>
    </location>
</feature>
<evidence type="ECO:0000256" key="5">
    <source>
        <dbReference type="ARBA" id="ARBA00022692"/>
    </source>
</evidence>
<accession>A0A562LDG3</accession>
<comment type="caution">
    <text evidence="10">The sequence shown here is derived from an EMBL/GenBank/DDBJ whole genome shotgun (WGS) entry which is preliminary data.</text>
</comment>
<gene>
    <name evidence="10" type="ORF">IQ17_03096</name>
</gene>
<dbReference type="OrthoDB" id="9811222at2"/>
<evidence type="ECO:0000259" key="9">
    <source>
        <dbReference type="Pfam" id="PF13231"/>
    </source>
</evidence>
<evidence type="ECO:0000313" key="11">
    <source>
        <dbReference type="Proteomes" id="UP000317176"/>
    </source>
</evidence>
<keyword evidence="5 8" id="KW-0812">Transmembrane</keyword>
<dbReference type="Pfam" id="PF13231">
    <property type="entry name" value="PMT_2"/>
    <property type="match status" value="1"/>
</dbReference>
<dbReference type="InterPro" id="IPR050297">
    <property type="entry name" value="LipidA_mod_glycosyltrf_83"/>
</dbReference>
<evidence type="ECO:0000256" key="7">
    <source>
        <dbReference type="ARBA" id="ARBA00023136"/>
    </source>
</evidence>
<name>A0A562LDG3_9BRAD</name>
<dbReference type="RefSeq" id="WP_145632943.1">
    <property type="nucleotide sequence ID" value="NZ_JBIYEK010000001.1"/>
</dbReference>
<feature type="transmembrane region" description="Helical" evidence="8">
    <location>
        <begin position="125"/>
        <end position="150"/>
    </location>
</feature>
<dbReference type="GO" id="GO:0005886">
    <property type="term" value="C:plasma membrane"/>
    <property type="evidence" value="ECO:0007669"/>
    <property type="project" value="UniProtKB-SubCell"/>
</dbReference>
<sequence>MTIAPDIAARPDRAERRLIVIALLVIAAMTVLRIVYASAIELRTDEAYYWTWSKESALSFLDHPPGIAWLIRFGTAIFGDTPLGVRFGGIVAMLVTQLLLADIVRRLTCDARAVLFAVLMPEAALYYGLLMAKVAPDVAMIPFAVAMMWSLVRLAQGGDGRWWLAAGLFAGLSMLSKLTAIMFAPAVAAFLLVPDWRWRWLRSPYPYLAVLVAIAVFSPVLIWNAQHDWASFRFQGVRATANYGISLRTIGDYIGLQFGLVGFVMLPVVLSGLVMTAWRGYRTREPVAILLSTAVLVPFVYFFFKSLTLRVGDTWPMFMWPVGFAAAAINLWTMTKERWSERMIRSSLFWANTAVASGIAFVVIVFLYYVAAPWNFLGKLDPIGAEAGYEQVAARAQTALDDTGATWIATTDYRTYAMMRWLFRGRVPVIEINERGRFQDFRDPGMDRIRGRAGIYVGREPDNRSPLWENIPAKREQLGRVERSWRGRVMDTYVLEKLTGWTPELSPPKDSPLFQWKVLAGEFEKRERTASATRSSFLLPLWEKVARSAG</sequence>
<evidence type="ECO:0000256" key="1">
    <source>
        <dbReference type="ARBA" id="ARBA00004651"/>
    </source>
</evidence>
<dbReference type="PANTHER" id="PTHR33908">
    <property type="entry name" value="MANNOSYLTRANSFERASE YKCB-RELATED"/>
    <property type="match status" value="1"/>
</dbReference>
<dbReference type="AlphaFoldDB" id="A0A562LDG3"/>
<organism evidence="10 11">
    <name type="scientific">Bradyrhizobium daqingense</name>
    <dbReference type="NCBI Taxonomy" id="993502"/>
    <lineage>
        <taxon>Bacteria</taxon>
        <taxon>Pseudomonadati</taxon>
        <taxon>Pseudomonadota</taxon>
        <taxon>Alphaproteobacteria</taxon>
        <taxon>Hyphomicrobiales</taxon>
        <taxon>Nitrobacteraceae</taxon>
        <taxon>Bradyrhizobium</taxon>
    </lineage>
</organism>
<keyword evidence="11" id="KW-1185">Reference proteome</keyword>
<proteinExistence type="predicted"/>
<keyword evidence="7 8" id="KW-0472">Membrane</keyword>
<evidence type="ECO:0000256" key="6">
    <source>
        <dbReference type="ARBA" id="ARBA00022989"/>
    </source>
</evidence>